<dbReference type="EMBL" id="BAAAFH010000011">
    <property type="protein sequence ID" value="GAA0875637.1"/>
    <property type="molecule type" value="Genomic_DNA"/>
</dbReference>
<proteinExistence type="predicted"/>
<evidence type="ECO:0000256" key="1">
    <source>
        <dbReference type="SAM" id="Coils"/>
    </source>
</evidence>
<reference evidence="2 3" key="1">
    <citation type="journal article" date="2019" name="Int. J. Syst. Evol. Microbiol.">
        <title>The Global Catalogue of Microorganisms (GCM) 10K type strain sequencing project: providing services to taxonomists for standard genome sequencing and annotation.</title>
        <authorList>
            <consortium name="The Broad Institute Genomics Platform"/>
            <consortium name="The Broad Institute Genome Sequencing Center for Infectious Disease"/>
            <person name="Wu L."/>
            <person name="Ma J."/>
        </authorList>
    </citation>
    <scope>NUCLEOTIDE SEQUENCE [LARGE SCALE GENOMIC DNA]</scope>
    <source>
        <strain evidence="2 3">JCM 16083</strain>
    </source>
</reference>
<accession>A0ABN1MQL5</accession>
<gene>
    <name evidence="2" type="ORF">GCM10009118_20460</name>
</gene>
<dbReference type="Proteomes" id="UP001501126">
    <property type="component" value="Unassembled WGS sequence"/>
</dbReference>
<sequence length="199" mass="23672">MDENTHVIEQISAGFRKVAKELEEFQVQLALGKMAAKDKYEEVKKDFNSYVNDFKQKYEGSKELWNEYKAQLEDLQVQLALGKAETVEAFREQKHKIITKVREIENQIKSHPLYVNWYPELLAALEKVKIELEILDDYYDEAKTKASVEFDKRKKQLEETIEDIRDKFRKNTENDSRWDVFQEEIALAYSHLKKAIFQK</sequence>
<evidence type="ECO:0000313" key="3">
    <source>
        <dbReference type="Proteomes" id="UP001501126"/>
    </source>
</evidence>
<organism evidence="2 3">
    <name type="scientific">Wandonia haliotis</name>
    <dbReference type="NCBI Taxonomy" id="574963"/>
    <lineage>
        <taxon>Bacteria</taxon>
        <taxon>Pseudomonadati</taxon>
        <taxon>Bacteroidota</taxon>
        <taxon>Flavobacteriia</taxon>
        <taxon>Flavobacteriales</taxon>
        <taxon>Crocinitomicaceae</taxon>
        <taxon>Wandonia</taxon>
    </lineage>
</organism>
<keyword evidence="3" id="KW-1185">Reference proteome</keyword>
<dbReference type="SUPFAM" id="SSF58113">
    <property type="entry name" value="Apolipoprotein A-I"/>
    <property type="match status" value="1"/>
</dbReference>
<evidence type="ECO:0000313" key="2">
    <source>
        <dbReference type="EMBL" id="GAA0875637.1"/>
    </source>
</evidence>
<name>A0ABN1MQL5_9FLAO</name>
<dbReference type="RefSeq" id="WP_343787331.1">
    <property type="nucleotide sequence ID" value="NZ_BAAAFH010000011.1"/>
</dbReference>
<comment type="caution">
    <text evidence="2">The sequence shown here is derived from an EMBL/GenBank/DDBJ whole genome shotgun (WGS) entry which is preliminary data.</text>
</comment>
<keyword evidence="1" id="KW-0175">Coiled coil</keyword>
<feature type="coiled-coil region" evidence="1">
    <location>
        <begin position="87"/>
        <end position="174"/>
    </location>
</feature>
<protein>
    <submittedName>
        <fullName evidence="2">Uncharacterized protein</fullName>
    </submittedName>
</protein>